<keyword evidence="1" id="KW-1133">Transmembrane helix</keyword>
<dbReference type="RefSeq" id="XP_004178800.1">
    <property type="nucleotide sequence ID" value="XM_004178752.1"/>
</dbReference>
<dbReference type="AlphaFoldDB" id="I2GYS9"/>
<dbReference type="EMBL" id="HE806317">
    <property type="protein sequence ID" value="CCH59281.1"/>
    <property type="molecule type" value="Genomic_DNA"/>
</dbReference>
<dbReference type="FunCoup" id="I2GYS9">
    <property type="interactions" value="50"/>
</dbReference>
<keyword evidence="3" id="KW-1185">Reference proteome</keyword>
<dbReference type="Proteomes" id="UP000002866">
    <property type="component" value="Chromosome 2"/>
</dbReference>
<reference evidence="2 3" key="1">
    <citation type="journal article" date="2011" name="Proc. Natl. Acad. Sci. U.S.A.">
        <title>Evolutionary erosion of yeast sex chromosomes by mating-type switching accidents.</title>
        <authorList>
            <person name="Gordon J.L."/>
            <person name="Armisen D."/>
            <person name="Proux-Wera E."/>
            <person name="Oheigeartaigh S.S."/>
            <person name="Byrne K.P."/>
            <person name="Wolfe K.H."/>
        </authorList>
    </citation>
    <scope>NUCLEOTIDE SEQUENCE [LARGE SCALE GENOMIC DNA]</scope>
    <source>
        <strain evidence="3">ATCC 34711 / CBS 6284 / DSM 70876 / NBRC 10599 / NRRL Y-10934 / UCD 77-7</strain>
    </source>
</reference>
<evidence type="ECO:0000256" key="1">
    <source>
        <dbReference type="SAM" id="Phobius"/>
    </source>
</evidence>
<dbReference type="HOGENOM" id="CLU_1273022_0_0_1"/>
<dbReference type="OrthoDB" id="4082954at2759"/>
<keyword evidence="1" id="KW-0472">Membrane</keyword>
<dbReference type="eggNOG" id="ENOG502S3U1">
    <property type="taxonomic scope" value="Eukaryota"/>
</dbReference>
<protein>
    <recommendedName>
        <fullName evidence="4">Inner membrane assembly complex subunit 17</fullName>
    </recommendedName>
</protein>
<dbReference type="KEGG" id="tbl:TBLA_0B04440"/>
<sequence length="217" mass="25813">MFSRTIYQFGAISKVCYPSSIKTSYLFALCTKRSIDLIKPRNILNYSTSNISKVSSVKNQIHYEKKYIDNDKVKTLEDLIKLETLDNVDPELIKKIINEKTDELNIQNELNLLKNLQKEEKQIMTDNSPLKKFIRPGWIFLLIASATYLYLHSMWWKYEYTSKESELKEKVEYLEKELNELIDEHKKRRLPKDGFLGYLKNPNSLYSFKFCTYKKIH</sequence>
<evidence type="ECO:0000313" key="3">
    <source>
        <dbReference type="Proteomes" id="UP000002866"/>
    </source>
</evidence>
<gene>
    <name evidence="2" type="primary">TBLA0B04440</name>
    <name evidence="2" type="ORF">TBLA_0B04440</name>
</gene>
<evidence type="ECO:0000313" key="2">
    <source>
        <dbReference type="EMBL" id="CCH59281.1"/>
    </source>
</evidence>
<feature type="transmembrane region" description="Helical" evidence="1">
    <location>
        <begin position="133"/>
        <end position="151"/>
    </location>
</feature>
<dbReference type="InParanoid" id="I2GYS9"/>
<proteinExistence type="predicted"/>
<organism evidence="2 3">
    <name type="scientific">Henningerozyma blattae (strain ATCC 34711 / CBS 6284 / DSM 70876 / NBRC 10599 / NRRL Y-10934 / UCD 77-7)</name>
    <name type="common">Yeast</name>
    <name type="synonym">Tetrapisispora blattae</name>
    <dbReference type="NCBI Taxonomy" id="1071380"/>
    <lineage>
        <taxon>Eukaryota</taxon>
        <taxon>Fungi</taxon>
        <taxon>Dikarya</taxon>
        <taxon>Ascomycota</taxon>
        <taxon>Saccharomycotina</taxon>
        <taxon>Saccharomycetes</taxon>
        <taxon>Saccharomycetales</taxon>
        <taxon>Saccharomycetaceae</taxon>
        <taxon>Henningerozyma</taxon>
    </lineage>
</organism>
<name>I2GYS9_HENB6</name>
<accession>I2GYS9</accession>
<keyword evidence="1" id="KW-0812">Transmembrane</keyword>
<evidence type="ECO:0008006" key="4">
    <source>
        <dbReference type="Google" id="ProtNLM"/>
    </source>
</evidence>
<dbReference type="GeneID" id="14494585"/>